<dbReference type="InterPro" id="IPR008336">
    <property type="entry name" value="TopoI_DNA-bd_euk"/>
</dbReference>
<dbReference type="GO" id="GO:0003917">
    <property type="term" value="F:DNA topoisomerase type I (single strand cut, ATP-independent) activity"/>
    <property type="evidence" value="ECO:0007669"/>
    <property type="project" value="UniProtKB-UniRule"/>
</dbReference>
<dbReference type="STRING" id="1555241.A0A4P9X2X7"/>
<dbReference type="InterPro" id="IPR013499">
    <property type="entry name" value="TopoI_euk"/>
</dbReference>
<dbReference type="SUPFAM" id="SSF56349">
    <property type="entry name" value="DNA breaking-rejoining enzymes"/>
    <property type="match status" value="1"/>
</dbReference>
<evidence type="ECO:0000256" key="2">
    <source>
        <dbReference type="ARBA" id="ARBA00006645"/>
    </source>
</evidence>
<dbReference type="PRINTS" id="PR00416">
    <property type="entry name" value="EUTPISMRASEI"/>
</dbReference>
<evidence type="ECO:0000256" key="8">
    <source>
        <dbReference type="SAM" id="MobiDB-lite"/>
    </source>
</evidence>
<dbReference type="PANTHER" id="PTHR10290">
    <property type="entry name" value="DNA TOPOISOMERASE I"/>
    <property type="match status" value="1"/>
</dbReference>
<evidence type="ECO:0000256" key="7">
    <source>
        <dbReference type="RuleBase" id="RU365101"/>
    </source>
</evidence>
<dbReference type="Pfam" id="PF02919">
    <property type="entry name" value="Topoisom_I_N"/>
    <property type="match status" value="1"/>
</dbReference>
<dbReference type="GO" id="GO:0005730">
    <property type="term" value="C:nucleolus"/>
    <property type="evidence" value="ECO:0007669"/>
    <property type="project" value="TreeGrafter"/>
</dbReference>
<comment type="function">
    <text evidence="7">Releases the supercoiling and torsional tension of DNA introduced during the DNA replication and transcription by transiently cleaving and rejoining one strand of the DNA duplex. Introduces a single-strand break via transesterification at the specific target site 5'-[CT]CCTTp site in duplex DNA. The scissile phosphodiester is attacked by the catalytic tyrosine of the enzyme, resulting in the formation of a DNA-(3'-phosphotyrosyl)-enzyme intermediate and the expulsion of a 5'-OH DNA strand. The free DNA strand then undergoes passage around the unbroken strand thus removing DNA supercoils. Finally, in the religation step, the DNA 5'-OH attacks the covalent intermediate to expel the active-site tyrosine and restore the DNA phosphodiester backbone.</text>
</comment>
<feature type="active site" description="O-(3'-phospho-DNA)-tyrosine intermediate" evidence="6">
    <location>
        <position position="579"/>
    </location>
</feature>
<dbReference type="GO" id="GO:0006265">
    <property type="term" value="P:DNA topological change"/>
    <property type="evidence" value="ECO:0007669"/>
    <property type="project" value="UniProtKB-UniRule"/>
</dbReference>
<dbReference type="CDD" id="cd00659">
    <property type="entry name" value="Topo_IB_C"/>
    <property type="match status" value="1"/>
</dbReference>
<reference evidence="11" key="1">
    <citation type="journal article" date="2018" name="Nat. Microbiol.">
        <title>Leveraging single-cell genomics to expand the fungal tree of life.</title>
        <authorList>
            <person name="Ahrendt S.R."/>
            <person name="Quandt C.A."/>
            <person name="Ciobanu D."/>
            <person name="Clum A."/>
            <person name="Salamov A."/>
            <person name="Andreopoulos B."/>
            <person name="Cheng J.F."/>
            <person name="Woyke T."/>
            <person name="Pelin A."/>
            <person name="Henrissat B."/>
            <person name="Reynolds N.K."/>
            <person name="Benny G.L."/>
            <person name="Smith M.E."/>
            <person name="James T.Y."/>
            <person name="Grigoriev I.V."/>
        </authorList>
    </citation>
    <scope>NUCLEOTIDE SEQUENCE [LARGE SCALE GENOMIC DNA]</scope>
    <source>
        <strain evidence="11">ATCC 52028</strain>
    </source>
</reference>
<comment type="catalytic activity">
    <reaction evidence="1 6 7">
        <text>ATP-independent breakage of single-stranded DNA, followed by passage and rejoining.</text>
        <dbReference type="EC" id="5.6.2.1"/>
    </reaction>
</comment>
<dbReference type="PROSITE" id="PS52038">
    <property type="entry name" value="TOPO_IB_2"/>
    <property type="match status" value="1"/>
</dbReference>
<dbReference type="InterPro" id="IPR013030">
    <property type="entry name" value="DNA_topo_DNA_db_N_dom2"/>
</dbReference>
<feature type="domain" description="DNA topoisomerase I eukaryotic-type" evidence="9">
    <location>
        <begin position="156"/>
        <end position="593"/>
    </location>
</feature>
<dbReference type="InterPro" id="IPR036202">
    <property type="entry name" value="TopoI_DNA-bd_euk_N_sf"/>
</dbReference>
<dbReference type="InterPro" id="IPR011010">
    <property type="entry name" value="DNA_brk_join_enz"/>
</dbReference>
<dbReference type="EC" id="5.6.2.1" evidence="7"/>
<dbReference type="InterPro" id="IPR001631">
    <property type="entry name" value="TopoI"/>
</dbReference>
<keyword evidence="3 6" id="KW-0799">Topoisomerase</keyword>
<comment type="similarity">
    <text evidence="2 6 7">Belongs to the type IB topoisomerase family.</text>
</comment>
<dbReference type="Pfam" id="PF01028">
    <property type="entry name" value="Topoisom_I"/>
    <property type="match status" value="1"/>
</dbReference>
<dbReference type="Gene3D" id="1.10.132.10">
    <property type="match status" value="1"/>
</dbReference>
<evidence type="ECO:0000256" key="1">
    <source>
        <dbReference type="ARBA" id="ARBA00000213"/>
    </source>
</evidence>
<dbReference type="InterPro" id="IPR014711">
    <property type="entry name" value="TopoI_cat_a-hlx-sub_euk"/>
</dbReference>
<evidence type="ECO:0000313" key="11">
    <source>
        <dbReference type="Proteomes" id="UP000274922"/>
    </source>
</evidence>
<dbReference type="SUPFAM" id="SSF56741">
    <property type="entry name" value="Eukaryotic DNA topoisomerase I, N-terminal DNA-binding fragment"/>
    <property type="match status" value="1"/>
</dbReference>
<accession>A0A4P9X2X7</accession>
<evidence type="ECO:0000256" key="3">
    <source>
        <dbReference type="ARBA" id="ARBA00023029"/>
    </source>
</evidence>
<dbReference type="InterPro" id="IPR025834">
    <property type="entry name" value="TopoI_C_dom"/>
</dbReference>
<dbReference type="Pfam" id="PF14370">
    <property type="entry name" value="Topo_C_assoc"/>
    <property type="match status" value="1"/>
</dbReference>
<keyword evidence="5 6" id="KW-0413">Isomerase</keyword>
<organism evidence="10 11">
    <name type="scientific">Caulochytrium protostelioides</name>
    <dbReference type="NCBI Taxonomy" id="1555241"/>
    <lineage>
        <taxon>Eukaryota</taxon>
        <taxon>Fungi</taxon>
        <taxon>Fungi incertae sedis</taxon>
        <taxon>Chytridiomycota</taxon>
        <taxon>Chytridiomycota incertae sedis</taxon>
        <taxon>Chytridiomycetes</taxon>
        <taxon>Caulochytriales</taxon>
        <taxon>Caulochytriaceae</taxon>
        <taxon>Caulochytrium</taxon>
    </lineage>
</organism>
<dbReference type="InterPro" id="IPR051062">
    <property type="entry name" value="Topoisomerase_IB"/>
</dbReference>
<feature type="region of interest" description="Disordered" evidence="8">
    <location>
        <begin position="497"/>
        <end position="520"/>
    </location>
</feature>
<dbReference type="SMART" id="SM00435">
    <property type="entry name" value="TOPEUc"/>
    <property type="match status" value="1"/>
</dbReference>
<evidence type="ECO:0000256" key="6">
    <source>
        <dbReference type="PROSITE-ProRule" id="PRU01382"/>
    </source>
</evidence>
<name>A0A4P9X2X7_9FUNG</name>
<evidence type="ECO:0000256" key="4">
    <source>
        <dbReference type="ARBA" id="ARBA00023125"/>
    </source>
</evidence>
<dbReference type="GO" id="GO:0006260">
    <property type="term" value="P:DNA replication"/>
    <property type="evidence" value="ECO:0007669"/>
    <property type="project" value="TreeGrafter"/>
</dbReference>
<dbReference type="Gene3D" id="1.10.10.41">
    <property type="entry name" value="Yeast DNA topoisomerase - domain 1"/>
    <property type="match status" value="1"/>
</dbReference>
<evidence type="ECO:0000259" key="9">
    <source>
        <dbReference type="SMART" id="SM00435"/>
    </source>
</evidence>
<sequence length="620" mass="69759">MDLDALTNAKRGWTTLEHNGPMFPPLYEPHGVQMRYNGQPVALSPASEEVATFFAGVLDAEQGSNPVFCKNFFTDFLAVIRANDPPSCPIRSFELCDFRPIRNHLDRLQEQKKAATPEEKLAKKAERAALVEKYGYAVWDGRREKLGAFMIEPPGLFRGRGQHPRTGTLKRRIQPEDVTINIGPTAAVPEPPPGHRWGQIVHDPSTSWIATWRNPITGTPKYVYPGAASAMKASSDMMKFEKARQLHQYIDQIRKGYLADLTSSETLKVQRAIALYFIDRLSIRAGNEKGDDQADTVGCCSLRREHVQLEAPATIHFDFLGKDSIRYVNSIEVTRPVFSALTKLLKKKKPGDMIFDSLSTTRLNNHLSALMPGLTAKVFRTYNASTTFQSELEKTPVNGSDPEKMLAYNRANRHVAILCNHQRAVSKNHGQSMAAARDKVQLMKYTRYHMRKALPTAALASVAQHVPDIREPETDMDADERQRCMQLMIEQHMKKCVDKHRRQTERAKQKGETPPPPLDQAEIEREVAQLAASPVSTMDPSKLEVALMKLSQKISAAQAALVDRDEGKEVSLTTSKLNYIDPRISVAWCKAHTIPIAKVFNAQLTTKFDWAMSVDDDWRF</sequence>
<proteinExistence type="inferred from homology"/>
<dbReference type="FunFam" id="3.90.15.10:FF:000003">
    <property type="entry name" value="DNA topoisomerase I"/>
    <property type="match status" value="1"/>
</dbReference>
<evidence type="ECO:0000313" key="10">
    <source>
        <dbReference type="EMBL" id="RKO99326.1"/>
    </source>
</evidence>
<dbReference type="GO" id="GO:0005694">
    <property type="term" value="C:chromosome"/>
    <property type="evidence" value="ECO:0007669"/>
    <property type="project" value="InterPro"/>
</dbReference>
<protein>
    <recommendedName>
        <fullName evidence="7">DNA topoisomerase I</fullName>
        <ecNumber evidence="7">5.6.2.1</ecNumber>
    </recommendedName>
    <alternativeName>
        <fullName evidence="7">DNA topoisomerase 1</fullName>
    </alternativeName>
</protein>
<dbReference type="PANTHER" id="PTHR10290:SF3">
    <property type="entry name" value="DNA TOPOISOMERASE 1"/>
    <property type="match status" value="1"/>
</dbReference>
<dbReference type="OrthoDB" id="47179at2759"/>
<dbReference type="InterPro" id="IPR013034">
    <property type="entry name" value="DNA_topo_DNA_db_N_dom1"/>
</dbReference>
<evidence type="ECO:0000256" key="5">
    <source>
        <dbReference type="ARBA" id="ARBA00023235"/>
    </source>
</evidence>
<dbReference type="Gene3D" id="3.90.15.10">
    <property type="entry name" value="Topoisomerase I, Chain A, domain 3"/>
    <property type="match status" value="1"/>
</dbReference>
<dbReference type="Proteomes" id="UP000274922">
    <property type="component" value="Unassembled WGS sequence"/>
</dbReference>
<dbReference type="EMBL" id="ML014296">
    <property type="protein sequence ID" value="RKO99326.1"/>
    <property type="molecule type" value="Genomic_DNA"/>
</dbReference>
<dbReference type="GO" id="GO:0007059">
    <property type="term" value="P:chromosome segregation"/>
    <property type="evidence" value="ECO:0007669"/>
    <property type="project" value="TreeGrafter"/>
</dbReference>
<keyword evidence="11" id="KW-1185">Reference proteome</keyword>
<gene>
    <name evidence="10" type="ORF">CXG81DRAFT_14661</name>
</gene>
<keyword evidence="4 6" id="KW-0238">DNA-binding</keyword>
<dbReference type="Gene3D" id="2.170.11.10">
    <property type="entry name" value="DNA Topoisomerase I, domain 2"/>
    <property type="match status" value="1"/>
</dbReference>
<dbReference type="InterPro" id="IPR014727">
    <property type="entry name" value="TopoI_cat_a/b-sub_euk"/>
</dbReference>
<dbReference type="CDD" id="cd00660">
    <property type="entry name" value="Topoisomer_IB_N"/>
    <property type="match status" value="1"/>
</dbReference>
<dbReference type="GO" id="GO:0003677">
    <property type="term" value="F:DNA binding"/>
    <property type="evidence" value="ECO:0007669"/>
    <property type="project" value="UniProtKB-UniRule"/>
</dbReference>
<dbReference type="InterPro" id="IPR013500">
    <property type="entry name" value="TopoI_cat_euk"/>
</dbReference>
<dbReference type="AlphaFoldDB" id="A0A4P9X2X7"/>